<keyword evidence="2" id="KW-1185">Reference proteome</keyword>
<sequence length="85" mass="9218">MLCRHCLKATAYASNTSSMLRRAKHPEVHGVSLYTADNTGAHEPTGQDIFCTKFQGHIGSSSSHLPIHLPVSCCNSGHLLLHHTV</sequence>
<comment type="caution">
    <text evidence="1">The sequence shown here is derived from an EMBL/GenBank/DDBJ whole genome shotgun (WGS) entry which is preliminary data.</text>
</comment>
<dbReference type="Proteomes" id="UP000824540">
    <property type="component" value="Unassembled WGS sequence"/>
</dbReference>
<name>A0A8T2NV14_9TELE</name>
<reference evidence="1" key="1">
    <citation type="thesis" date="2021" institute="BYU ScholarsArchive" country="Provo, UT, USA">
        <title>Applications of and Algorithms for Genome Assembly and Genomic Analyses with an Emphasis on Marine Teleosts.</title>
        <authorList>
            <person name="Pickett B.D."/>
        </authorList>
    </citation>
    <scope>NUCLEOTIDE SEQUENCE</scope>
    <source>
        <strain evidence="1">HI-2016</strain>
    </source>
</reference>
<dbReference type="EMBL" id="JAFBMS010000044">
    <property type="protein sequence ID" value="KAG9340207.1"/>
    <property type="molecule type" value="Genomic_DNA"/>
</dbReference>
<protein>
    <submittedName>
        <fullName evidence="1">Uncharacterized protein</fullName>
    </submittedName>
</protein>
<dbReference type="AlphaFoldDB" id="A0A8T2NV14"/>
<accession>A0A8T2NV14</accession>
<evidence type="ECO:0000313" key="1">
    <source>
        <dbReference type="EMBL" id="KAG9340207.1"/>
    </source>
</evidence>
<gene>
    <name evidence="1" type="ORF">JZ751_021647</name>
</gene>
<proteinExistence type="predicted"/>
<organism evidence="1 2">
    <name type="scientific">Albula glossodonta</name>
    <name type="common">roundjaw bonefish</name>
    <dbReference type="NCBI Taxonomy" id="121402"/>
    <lineage>
        <taxon>Eukaryota</taxon>
        <taxon>Metazoa</taxon>
        <taxon>Chordata</taxon>
        <taxon>Craniata</taxon>
        <taxon>Vertebrata</taxon>
        <taxon>Euteleostomi</taxon>
        <taxon>Actinopterygii</taxon>
        <taxon>Neopterygii</taxon>
        <taxon>Teleostei</taxon>
        <taxon>Albuliformes</taxon>
        <taxon>Albulidae</taxon>
        <taxon>Albula</taxon>
    </lineage>
</organism>
<evidence type="ECO:0000313" key="2">
    <source>
        <dbReference type="Proteomes" id="UP000824540"/>
    </source>
</evidence>